<evidence type="ECO:0000256" key="6">
    <source>
        <dbReference type="SAM" id="Phobius"/>
    </source>
</evidence>
<protein>
    <submittedName>
        <fullName evidence="7">Cytochrome c oxidase assembly protein</fullName>
    </submittedName>
</protein>
<keyword evidence="4 6" id="KW-1133">Transmembrane helix</keyword>
<feature type="transmembrane region" description="Helical" evidence="6">
    <location>
        <begin position="12"/>
        <end position="31"/>
    </location>
</feature>
<comment type="caution">
    <text evidence="7">The sequence shown here is derived from an EMBL/GenBank/DDBJ whole genome shotgun (WGS) entry which is preliminary data.</text>
</comment>
<dbReference type="Pfam" id="PF09678">
    <property type="entry name" value="Caa3_CtaG"/>
    <property type="match status" value="1"/>
</dbReference>
<keyword evidence="5 6" id="KW-0472">Membrane</keyword>
<dbReference type="AlphaFoldDB" id="A0A4R6BJQ9"/>
<dbReference type="InterPro" id="IPR019108">
    <property type="entry name" value="Caa3_assmbl_CtaG-rel"/>
</dbReference>
<keyword evidence="2" id="KW-1003">Cell membrane</keyword>
<feature type="transmembrane region" description="Helical" evidence="6">
    <location>
        <begin position="43"/>
        <end position="62"/>
    </location>
</feature>
<keyword evidence="8" id="KW-1185">Reference proteome</keyword>
<reference evidence="7 8" key="1">
    <citation type="submission" date="2019-01" db="EMBL/GenBank/DDBJ databases">
        <title>Draft genome sequences of the type strains of six Macrococcus species.</title>
        <authorList>
            <person name="Mazhar S."/>
            <person name="Altermann E."/>
            <person name="Hill C."/>
            <person name="Mcauliffe O."/>
        </authorList>
    </citation>
    <scope>NUCLEOTIDE SEQUENCE [LARGE SCALE GENOMIC DNA]</scope>
    <source>
        <strain evidence="7 8">CCM4809</strain>
    </source>
</reference>
<evidence type="ECO:0000256" key="4">
    <source>
        <dbReference type="ARBA" id="ARBA00022989"/>
    </source>
</evidence>
<keyword evidence="3 6" id="KW-0812">Transmembrane</keyword>
<evidence type="ECO:0000256" key="5">
    <source>
        <dbReference type="ARBA" id="ARBA00023136"/>
    </source>
</evidence>
<dbReference type="Proteomes" id="UP000295328">
    <property type="component" value="Unassembled WGS sequence"/>
</dbReference>
<dbReference type="EMBL" id="SCWE01000002">
    <property type="protein sequence ID" value="TDM01953.1"/>
    <property type="molecule type" value="Genomic_DNA"/>
</dbReference>
<organism evidence="7 8">
    <name type="scientific">Macrococcus hajekii</name>
    <dbReference type="NCBI Taxonomy" id="198482"/>
    <lineage>
        <taxon>Bacteria</taxon>
        <taxon>Bacillati</taxon>
        <taxon>Bacillota</taxon>
        <taxon>Bacilli</taxon>
        <taxon>Bacillales</taxon>
        <taxon>Staphylococcaceae</taxon>
        <taxon>Macrococcus</taxon>
    </lineage>
</organism>
<dbReference type="RefSeq" id="WP_133429966.1">
    <property type="nucleotide sequence ID" value="NZ_SCWE01000002.1"/>
</dbReference>
<sequence length="261" mass="30049">MHAHHQDVFPVMDIVIVLIVVLLIVAYLYAALRQTQEWSLFKIVSWIAGMLCGLVVMVGPLAEQMHHHFVAHMYGHLLLGMLAPLLLVLATPITLLFRTLPAQQGRRISKLLGSRYVRLVTHPVVALILNTGGLWLLYRTDLFMLMHHYPVLHYLIHFHIFMAGYLLTSVMLEIEPTRHPYSFKYRSIVMIVSIALHQILSKSFYPYPPAGVSTEQSQQGAMVMYYGGDIIELVIIYMMCLSWYRAVRPRRKKDDIQLNII</sequence>
<proteinExistence type="predicted"/>
<evidence type="ECO:0000256" key="3">
    <source>
        <dbReference type="ARBA" id="ARBA00022692"/>
    </source>
</evidence>
<accession>A0A4R6BJQ9</accession>
<feature type="transmembrane region" description="Helical" evidence="6">
    <location>
        <begin position="117"/>
        <end position="138"/>
    </location>
</feature>
<dbReference type="GO" id="GO:0005886">
    <property type="term" value="C:plasma membrane"/>
    <property type="evidence" value="ECO:0007669"/>
    <property type="project" value="UniProtKB-SubCell"/>
</dbReference>
<evidence type="ECO:0000256" key="2">
    <source>
        <dbReference type="ARBA" id="ARBA00022475"/>
    </source>
</evidence>
<feature type="transmembrane region" description="Helical" evidence="6">
    <location>
        <begin position="74"/>
        <end position="97"/>
    </location>
</feature>
<evidence type="ECO:0000313" key="7">
    <source>
        <dbReference type="EMBL" id="TDM01953.1"/>
    </source>
</evidence>
<gene>
    <name evidence="7" type="ORF">ERX37_07010</name>
</gene>
<evidence type="ECO:0000256" key="1">
    <source>
        <dbReference type="ARBA" id="ARBA00004651"/>
    </source>
</evidence>
<feature type="transmembrane region" description="Helical" evidence="6">
    <location>
        <begin position="188"/>
        <end position="205"/>
    </location>
</feature>
<name>A0A4R6BJQ9_9STAP</name>
<evidence type="ECO:0000313" key="8">
    <source>
        <dbReference type="Proteomes" id="UP000295328"/>
    </source>
</evidence>
<feature type="transmembrane region" description="Helical" evidence="6">
    <location>
        <begin position="150"/>
        <end position="167"/>
    </location>
</feature>
<comment type="subcellular location">
    <subcellularLocation>
        <location evidence="1">Cell membrane</location>
        <topology evidence="1">Multi-pass membrane protein</topology>
    </subcellularLocation>
</comment>
<dbReference type="OrthoDB" id="5024156at2"/>
<feature type="transmembrane region" description="Helical" evidence="6">
    <location>
        <begin position="225"/>
        <end position="244"/>
    </location>
</feature>